<dbReference type="FunCoup" id="A0A1Z5REJ0">
    <property type="interactions" value="484"/>
</dbReference>
<keyword evidence="4" id="KW-0010">Activator</keyword>
<evidence type="ECO:0000313" key="9">
    <source>
        <dbReference type="EMBL" id="OQU82117.1"/>
    </source>
</evidence>
<dbReference type="Gene3D" id="4.10.280.10">
    <property type="entry name" value="Helix-loop-helix DNA-binding domain"/>
    <property type="match status" value="1"/>
</dbReference>
<dbReference type="ExpressionAtlas" id="A0A1Z5REJ0">
    <property type="expression patterns" value="baseline"/>
</dbReference>
<feature type="domain" description="BHLH" evidence="8">
    <location>
        <begin position="386"/>
        <end position="440"/>
    </location>
</feature>
<reference evidence="9 10" key="1">
    <citation type="journal article" date="2009" name="Nature">
        <title>The Sorghum bicolor genome and the diversification of grasses.</title>
        <authorList>
            <person name="Paterson A.H."/>
            <person name="Bowers J.E."/>
            <person name="Bruggmann R."/>
            <person name="Dubchak I."/>
            <person name="Grimwood J."/>
            <person name="Gundlach H."/>
            <person name="Haberer G."/>
            <person name="Hellsten U."/>
            <person name="Mitros T."/>
            <person name="Poliakov A."/>
            <person name="Schmutz J."/>
            <person name="Spannagl M."/>
            <person name="Tang H."/>
            <person name="Wang X."/>
            <person name="Wicker T."/>
            <person name="Bharti A.K."/>
            <person name="Chapman J."/>
            <person name="Feltus F.A."/>
            <person name="Gowik U."/>
            <person name="Grigoriev I.V."/>
            <person name="Lyons E."/>
            <person name="Maher C.A."/>
            <person name="Martis M."/>
            <person name="Narechania A."/>
            <person name="Otillar R.P."/>
            <person name="Penning B.W."/>
            <person name="Salamov A.A."/>
            <person name="Wang Y."/>
            <person name="Zhang L."/>
            <person name="Carpita N.C."/>
            <person name="Freeling M."/>
            <person name="Gingle A.R."/>
            <person name="Hash C.T."/>
            <person name="Keller B."/>
            <person name="Klein P."/>
            <person name="Kresovich S."/>
            <person name="McCann M.C."/>
            <person name="Ming R."/>
            <person name="Peterson D.G."/>
            <person name="Mehboob-ur-Rahman"/>
            <person name="Ware D."/>
            <person name="Westhoff P."/>
            <person name="Mayer K.F."/>
            <person name="Messing J."/>
            <person name="Rokhsar D.S."/>
        </authorList>
    </citation>
    <scope>NUCLEOTIDE SEQUENCE [LARGE SCALE GENOMIC DNA]</scope>
    <source>
        <strain evidence="10">cv. BTx623</strain>
    </source>
</reference>
<evidence type="ECO:0000256" key="5">
    <source>
        <dbReference type="ARBA" id="ARBA00023163"/>
    </source>
</evidence>
<dbReference type="EMBL" id="CM000765">
    <property type="protein sequence ID" value="OQU82117.1"/>
    <property type="molecule type" value="Genomic_DNA"/>
</dbReference>
<keyword evidence="10" id="KW-1185">Reference proteome</keyword>
<dbReference type="Proteomes" id="UP000000768">
    <property type="component" value="Chromosome 6"/>
</dbReference>
<reference evidence="10" key="2">
    <citation type="journal article" date="2018" name="Plant J.">
        <title>The Sorghum bicolor reference genome: improved assembly, gene annotations, a transcriptome atlas, and signatures of genome organization.</title>
        <authorList>
            <person name="McCormick R.F."/>
            <person name="Truong S.K."/>
            <person name="Sreedasyam A."/>
            <person name="Jenkins J."/>
            <person name="Shu S."/>
            <person name="Sims D."/>
            <person name="Kennedy M."/>
            <person name="Amirebrahimi M."/>
            <person name="Weers B.D."/>
            <person name="McKinley B."/>
            <person name="Mattison A."/>
            <person name="Morishige D.T."/>
            <person name="Grimwood J."/>
            <person name="Schmutz J."/>
            <person name="Mullet J.E."/>
        </authorList>
    </citation>
    <scope>NUCLEOTIDE SEQUENCE [LARGE SCALE GENOMIC DNA]</scope>
    <source>
        <strain evidence="10">cv. BTx623</strain>
    </source>
</reference>
<dbReference type="SMART" id="SM00353">
    <property type="entry name" value="HLH"/>
    <property type="match status" value="1"/>
</dbReference>
<feature type="compositionally biased region" description="Polar residues" evidence="7">
    <location>
        <begin position="310"/>
        <end position="330"/>
    </location>
</feature>
<evidence type="ECO:0000256" key="2">
    <source>
        <dbReference type="ARBA" id="ARBA00005510"/>
    </source>
</evidence>
<dbReference type="Pfam" id="PF22754">
    <property type="entry name" value="bHLH-TF_ACT-like_plant"/>
    <property type="match status" value="1"/>
</dbReference>
<keyword evidence="3" id="KW-0805">Transcription regulation</keyword>
<evidence type="ECO:0000256" key="1">
    <source>
        <dbReference type="ARBA" id="ARBA00004123"/>
    </source>
</evidence>
<dbReference type="AlphaFoldDB" id="A0A1Z5REJ0"/>
<dbReference type="Pfam" id="PF00010">
    <property type="entry name" value="HLH"/>
    <property type="match status" value="1"/>
</dbReference>
<sequence length="590" mass="64270">MALSASQVQEELQQAAERQLMRNQLAAAARSINWTYALFWSISSTRPGVLTWTDGFYNGEVKTRKISNSVELTADQLVMQRSEQLRELYEALLSGECDRRAARPVGSLSPEDLGDTEWYYVVCMTYAFQPGQGLPGRSFGGNEHVWLRNAHLADSKAFPRAVLAKSASIQSIICIPLMGGVLELGTTDTVPEDPDLISRATAAFWEPQCPTYSEEPTSNPSANEAGEAADIVVFEDQLGHSAMKTTTAAGNEPVSLFNASLDHITDEIDDFYSLLEEMVVRPLPLEDSLIMVDGSNNFEVPSSPEPPSPGATTNNNGADTSSSPADGSRATSFMAWTRSSQSCSDEAVAAVPVIEEPQKLLKKVVAGGEAWANCGGGGTAGTAQESGIKNHVMSERKRREKINEMFLILKSLVPSIHKAMKIHVDKASILTETIAYLKELQRRVQELESSRELTTPSETTTRTTRPRGISNESARKKLCAGSKRESPALEVDGDVVNKEHPWVLPKDGTSNVTVTVANTDVLLEVQCRWEELLMTRVFDAIKSLHLDVLSVQASTPDGFMGLKIRAQFAGSGAVVPWMISEALHKAIGKR</sequence>
<organism evidence="9 10">
    <name type="scientific">Sorghum bicolor</name>
    <name type="common">Sorghum</name>
    <name type="synonym">Sorghum vulgare</name>
    <dbReference type="NCBI Taxonomy" id="4558"/>
    <lineage>
        <taxon>Eukaryota</taxon>
        <taxon>Viridiplantae</taxon>
        <taxon>Streptophyta</taxon>
        <taxon>Embryophyta</taxon>
        <taxon>Tracheophyta</taxon>
        <taxon>Spermatophyta</taxon>
        <taxon>Magnoliopsida</taxon>
        <taxon>Liliopsida</taxon>
        <taxon>Poales</taxon>
        <taxon>Poaceae</taxon>
        <taxon>PACMAD clade</taxon>
        <taxon>Panicoideae</taxon>
        <taxon>Andropogonodae</taxon>
        <taxon>Andropogoneae</taxon>
        <taxon>Sorghinae</taxon>
        <taxon>Sorghum</taxon>
    </lineage>
</organism>
<accession>A0A1Z5REJ0</accession>
<dbReference type="OMA" id="NEFVWLS"/>
<dbReference type="Pfam" id="PF14215">
    <property type="entry name" value="bHLH-MYC_N"/>
    <property type="match status" value="1"/>
</dbReference>
<feature type="region of interest" description="Disordered" evidence="7">
    <location>
        <begin position="447"/>
        <end position="486"/>
    </location>
</feature>
<comment type="subcellular location">
    <subcellularLocation>
        <location evidence="1">Nucleus</location>
    </subcellularLocation>
</comment>
<dbReference type="InterPro" id="IPR011598">
    <property type="entry name" value="bHLH_dom"/>
</dbReference>
<dbReference type="GO" id="GO:0046983">
    <property type="term" value="F:protein dimerization activity"/>
    <property type="evidence" value="ECO:0007669"/>
    <property type="project" value="InterPro"/>
</dbReference>
<protein>
    <recommendedName>
        <fullName evidence="8">BHLH domain-containing protein</fullName>
    </recommendedName>
</protein>
<dbReference type="InterPro" id="IPR036638">
    <property type="entry name" value="HLH_DNA-bd_sf"/>
</dbReference>
<dbReference type="SMR" id="A0A1Z5REJ0"/>
<dbReference type="Gramene" id="OQU82117">
    <property type="protein sequence ID" value="OQU82117"/>
    <property type="gene ID" value="SORBI_3006G175200"/>
</dbReference>
<gene>
    <name evidence="9" type="ORF">SORBI_3006G175200</name>
</gene>
<proteinExistence type="inferred from homology"/>
<evidence type="ECO:0000259" key="8">
    <source>
        <dbReference type="PROSITE" id="PS50888"/>
    </source>
</evidence>
<dbReference type="InterPro" id="IPR025610">
    <property type="entry name" value="MYC/MYB_N"/>
</dbReference>
<dbReference type="eggNOG" id="ENOG502QT7W">
    <property type="taxonomic scope" value="Eukaryota"/>
</dbReference>
<evidence type="ECO:0000256" key="3">
    <source>
        <dbReference type="ARBA" id="ARBA00023015"/>
    </source>
</evidence>
<comment type="similarity">
    <text evidence="2">Belongs to the bHLH protein family.</text>
</comment>
<dbReference type="STRING" id="4558.A0A1Z5REJ0"/>
<evidence type="ECO:0000256" key="6">
    <source>
        <dbReference type="ARBA" id="ARBA00023242"/>
    </source>
</evidence>
<evidence type="ECO:0000256" key="7">
    <source>
        <dbReference type="SAM" id="MobiDB-lite"/>
    </source>
</evidence>
<dbReference type="PANTHER" id="PTHR46266">
    <property type="entry name" value="TRANSCRIPTION FACTOR TT8"/>
    <property type="match status" value="1"/>
</dbReference>
<keyword evidence="5" id="KW-0804">Transcription</keyword>
<dbReference type="SUPFAM" id="SSF47459">
    <property type="entry name" value="HLH, helix-loop-helix DNA-binding domain"/>
    <property type="match status" value="1"/>
</dbReference>
<dbReference type="PANTHER" id="PTHR46266:SF3">
    <property type="entry name" value="TRANSCRIPTION FACTOR EGL1"/>
    <property type="match status" value="1"/>
</dbReference>
<evidence type="ECO:0000256" key="4">
    <source>
        <dbReference type="ARBA" id="ARBA00023159"/>
    </source>
</evidence>
<keyword evidence="6" id="KW-0539">Nucleus</keyword>
<feature type="compositionally biased region" description="Low complexity" evidence="7">
    <location>
        <begin position="452"/>
        <end position="467"/>
    </location>
</feature>
<dbReference type="InterPro" id="IPR054502">
    <property type="entry name" value="bHLH-TF_ACT-like_plant"/>
</dbReference>
<dbReference type="GO" id="GO:0005634">
    <property type="term" value="C:nucleus"/>
    <property type="evidence" value="ECO:0007669"/>
    <property type="project" value="UniProtKB-SubCell"/>
</dbReference>
<dbReference type="PROSITE" id="PS50888">
    <property type="entry name" value="BHLH"/>
    <property type="match status" value="1"/>
</dbReference>
<dbReference type="InParanoid" id="A0A1Z5REJ0"/>
<name>A0A1Z5REJ0_SORBI</name>
<evidence type="ECO:0000313" key="10">
    <source>
        <dbReference type="Proteomes" id="UP000000768"/>
    </source>
</evidence>
<feature type="region of interest" description="Disordered" evidence="7">
    <location>
        <begin position="296"/>
        <end position="330"/>
    </location>
</feature>